<dbReference type="Proteomes" id="UP000035050">
    <property type="component" value="Chromosome"/>
</dbReference>
<keyword evidence="1" id="KW-0472">Membrane</keyword>
<name>A0A0E3YFX5_9BURK</name>
<accession>A0A0E3YFX5</accession>
<dbReference type="KEGG" id="pox:MB84_20815"/>
<feature type="transmembrane region" description="Helical" evidence="1">
    <location>
        <begin position="194"/>
        <end position="212"/>
    </location>
</feature>
<keyword evidence="1" id="KW-1133">Transmembrane helix</keyword>
<feature type="transmembrane region" description="Helical" evidence="1">
    <location>
        <begin position="97"/>
        <end position="118"/>
    </location>
</feature>
<keyword evidence="1" id="KW-0812">Transmembrane</keyword>
<sequence>MVFAALPRALVGTTGSTAADVTSTTASGLLEAPVLRGAFVAGVLRPAGLEALAVVALFALFSAGCRACGFPPAVAFAAVAGLVALTAFAVVAGGLDFTVGLAALAAPTVAAVALLRLVTSVTFAAVLPVAFVAPAAALVCVVRFAELAWLAVFFVTCDAAPAFPATPAFAERDAPFPPDAAAALVARLAVGEGITVFFPLVVVIFAIAISLARKQPTENL</sequence>
<evidence type="ECO:0000313" key="3">
    <source>
        <dbReference type="Proteomes" id="UP000035050"/>
    </source>
</evidence>
<proteinExistence type="predicted"/>
<evidence type="ECO:0000256" key="1">
    <source>
        <dbReference type="SAM" id="Phobius"/>
    </source>
</evidence>
<feature type="transmembrane region" description="Helical" evidence="1">
    <location>
        <begin position="73"/>
        <end position="91"/>
    </location>
</feature>
<feature type="transmembrane region" description="Helical" evidence="1">
    <location>
        <begin position="125"/>
        <end position="145"/>
    </location>
</feature>
<protein>
    <submittedName>
        <fullName evidence="2">Uncharacterized protein</fullName>
    </submittedName>
</protein>
<dbReference type="HOGENOM" id="CLU_1480669_0_0_4"/>
<gene>
    <name evidence="2" type="ORF">MB84_20815</name>
</gene>
<dbReference type="PATRIC" id="fig|573737.6.peg.5153"/>
<dbReference type="EMBL" id="CP011253">
    <property type="protein sequence ID" value="AKC71380.1"/>
    <property type="molecule type" value="Genomic_DNA"/>
</dbReference>
<reference evidence="2" key="1">
    <citation type="submission" date="2016-06" db="EMBL/GenBank/DDBJ databases">
        <title>Pandoraea oxalativorans DSM 23570 Genome Sequencing.</title>
        <authorList>
            <person name="Ee R."/>
            <person name="Lim Y.-L."/>
            <person name="Yong D."/>
            <person name="Yin W.-F."/>
            <person name="Chan K.-G."/>
        </authorList>
    </citation>
    <scope>NUCLEOTIDE SEQUENCE</scope>
    <source>
        <strain evidence="2">DSM 23570</strain>
    </source>
</reference>
<feature type="transmembrane region" description="Helical" evidence="1">
    <location>
        <begin position="34"/>
        <end position="61"/>
    </location>
</feature>
<keyword evidence="3" id="KW-1185">Reference proteome</keyword>
<dbReference type="AlphaFoldDB" id="A0A0E3YFX5"/>
<organism evidence="2 3">
    <name type="scientific">Pandoraea oxalativorans</name>
    <dbReference type="NCBI Taxonomy" id="573737"/>
    <lineage>
        <taxon>Bacteria</taxon>
        <taxon>Pseudomonadati</taxon>
        <taxon>Pseudomonadota</taxon>
        <taxon>Betaproteobacteria</taxon>
        <taxon>Burkholderiales</taxon>
        <taxon>Burkholderiaceae</taxon>
        <taxon>Pandoraea</taxon>
    </lineage>
</organism>
<evidence type="ECO:0000313" key="2">
    <source>
        <dbReference type="EMBL" id="AKC71380.1"/>
    </source>
</evidence>